<dbReference type="InterPro" id="IPR008024">
    <property type="entry name" value="YiaAB"/>
</dbReference>
<sequence>METQMMNKQVLINKPSKAFRMASVAMLVAGVAAFLIGLANATMQLNEKGYYLAVLLFGLFSFVSLQKTIRDKMEGQTISKPYFMMCWAAAGSAIALLTVGLVNAELLLSEKGFYAMAFLLSGFAAITVQKNVRDVMALGDDEVREEADLESQS</sequence>
<accession>A0A4Q7IR67</accession>
<feature type="domain" description="YiaAB two helix" evidence="2">
    <location>
        <begin position="82"/>
        <end position="134"/>
    </location>
</feature>
<dbReference type="PANTHER" id="PTHR37290:SF1">
    <property type="entry name" value="INNER MEMBRANE PROTEIN YIAA"/>
    <property type="match status" value="1"/>
</dbReference>
<organism evidence="3 4">
    <name type="scientific">Pseudoalteromonas phenolica</name>
    <dbReference type="NCBI Taxonomy" id="161398"/>
    <lineage>
        <taxon>Bacteria</taxon>
        <taxon>Pseudomonadati</taxon>
        <taxon>Pseudomonadota</taxon>
        <taxon>Gammaproteobacteria</taxon>
        <taxon>Alteromonadales</taxon>
        <taxon>Pseudoalteromonadaceae</taxon>
        <taxon>Pseudoalteromonas</taxon>
    </lineage>
</organism>
<evidence type="ECO:0000259" key="2">
    <source>
        <dbReference type="Pfam" id="PF05360"/>
    </source>
</evidence>
<reference evidence="3 4" key="1">
    <citation type="submission" date="2018-01" db="EMBL/GenBank/DDBJ databases">
        <title>Co-occurrence of chitin degradation, pigmentation and bioactivity in marine Pseudoalteromonas.</title>
        <authorList>
            <person name="Paulsen S."/>
            <person name="Gram L."/>
            <person name="Machado H."/>
        </authorList>
    </citation>
    <scope>NUCLEOTIDE SEQUENCE [LARGE SCALE GENOMIC DNA]</scope>
    <source>
        <strain evidence="3 4">S3898</strain>
    </source>
</reference>
<name>A0A4Q7IR67_9GAMM</name>
<dbReference type="NCBIfam" id="NF008482">
    <property type="entry name" value="PRK11383.1"/>
    <property type="match status" value="1"/>
</dbReference>
<dbReference type="Pfam" id="PF05360">
    <property type="entry name" value="YiaAB"/>
    <property type="match status" value="2"/>
</dbReference>
<feature type="transmembrane region" description="Helical" evidence="1">
    <location>
        <begin position="49"/>
        <end position="69"/>
    </location>
</feature>
<feature type="domain" description="YiaAB two helix" evidence="2">
    <location>
        <begin position="19"/>
        <end position="71"/>
    </location>
</feature>
<gene>
    <name evidence="3" type="ORF">C1E23_08300</name>
</gene>
<keyword evidence="1" id="KW-0472">Membrane</keyword>
<dbReference type="Proteomes" id="UP000291338">
    <property type="component" value="Unassembled WGS sequence"/>
</dbReference>
<evidence type="ECO:0000256" key="1">
    <source>
        <dbReference type="SAM" id="Phobius"/>
    </source>
</evidence>
<dbReference type="InterPro" id="IPR038972">
    <property type="entry name" value="YiaA-like"/>
</dbReference>
<protein>
    <recommendedName>
        <fullName evidence="2">YiaAB two helix domain-containing protein</fullName>
    </recommendedName>
</protein>
<feature type="transmembrane region" description="Helical" evidence="1">
    <location>
        <begin position="21"/>
        <end position="43"/>
    </location>
</feature>
<dbReference type="EMBL" id="PPSX01000023">
    <property type="protein sequence ID" value="RZQ53637.1"/>
    <property type="molecule type" value="Genomic_DNA"/>
</dbReference>
<evidence type="ECO:0000313" key="4">
    <source>
        <dbReference type="Proteomes" id="UP000291338"/>
    </source>
</evidence>
<dbReference type="PANTHER" id="PTHR37290">
    <property type="entry name" value="INNER MEMBRANE PROTEIN YIAA-RELATED"/>
    <property type="match status" value="1"/>
</dbReference>
<dbReference type="GO" id="GO:0006974">
    <property type="term" value="P:DNA damage response"/>
    <property type="evidence" value="ECO:0007669"/>
    <property type="project" value="TreeGrafter"/>
</dbReference>
<keyword evidence="1" id="KW-1133">Transmembrane helix</keyword>
<keyword evidence="1" id="KW-0812">Transmembrane</keyword>
<dbReference type="GO" id="GO:0005886">
    <property type="term" value="C:plasma membrane"/>
    <property type="evidence" value="ECO:0007669"/>
    <property type="project" value="TreeGrafter"/>
</dbReference>
<feature type="transmembrane region" description="Helical" evidence="1">
    <location>
        <begin position="81"/>
        <end position="100"/>
    </location>
</feature>
<evidence type="ECO:0000313" key="3">
    <source>
        <dbReference type="EMBL" id="RZQ53637.1"/>
    </source>
</evidence>
<feature type="transmembrane region" description="Helical" evidence="1">
    <location>
        <begin position="112"/>
        <end position="128"/>
    </location>
</feature>
<proteinExistence type="predicted"/>
<dbReference type="AlphaFoldDB" id="A0A4Q7IR67"/>
<comment type="caution">
    <text evidence="3">The sequence shown here is derived from an EMBL/GenBank/DDBJ whole genome shotgun (WGS) entry which is preliminary data.</text>
</comment>